<reference evidence="2" key="1">
    <citation type="submission" date="2020-10" db="EMBL/GenBank/DDBJ databases">
        <authorList>
            <person name="Gilroy R."/>
        </authorList>
    </citation>
    <scope>NUCLEOTIDE SEQUENCE</scope>
    <source>
        <strain evidence="2">ChiSjej6B24-2974</strain>
    </source>
</reference>
<dbReference type="PANTHER" id="PTHR43792:SF1">
    <property type="entry name" value="N-ACETYLTRANSFERASE DOMAIN-CONTAINING PROTEIN"/>
    <property type="match status" value="1"/>
</dbReference>
<dbReference type="PROSITE" id="PS51186">
    <property type="entry name" value="GNAT"/>
    <property type="match status" value="1"/>
</dbReference>
<proteinExistence type="predicted"/>
<dbReference type="GO" id="GO:0016747">
    <property type="term" value="F:acyltransferase activity, transferring groups other than amino-acyl groups"/>
    <property type="evidence" value="ECO:0007669"/>
    <property type="project" value="InterPro"/>
</dbReference>
<evidence type="ECO:0000313" key="3">
    <source>
        <dbReference type="Proteomes" id="UP000824260"/>
    </source>
</evidence>
<dbReference type="EMBL" id="DVFZ01000050">
    <property type="protein sequence ID" value="HIQ82452.1"/>
    <property type="molecule type" value="Genomic_DNA"/>
</dbReference>
<dbReference type="SUPFAM" id="SSF55729">
    <property type="entry name" value="Acyl-CoA N-acyltransferases (Nat)"/>
    <property type="match status" value="1"/>
</dbReference>
<name>A0A9D0ZKY2_9FIRM</name>
<dbReference type="Proteomes" id="UP000824260">
    <property type="component" value="Unassembled WGS sequence"/>
</dbReference>
<comment type="caution">
    <text evidence="2">The sequence shown here is derived from an EMBL/GenBank/DDBJ whole genome shotgun (WGS) entry which is preliminary data.</text>
</comment>
<dbReference type="Pfam" id="PF13302">
    <property type="entry name" value="Acetyltransf_3"/>
    <property type="match status" value="1"/>
</dbReference>
<dbReference type="InterPro" id="IPR016181">
    <property type="entry name" value="Acyl_CoA_acyltransferase"/>
</dbReference>
<accession>A0A9D0ZKY2</accession>
<evidence type="ECO:0000313" key="2">
    <source>
        <dbReference type="EMBL" id="HIQ82452.1"/>
    </source>
</evidence>
<sequence length="188" mass="21120">MPNIPILRAGRTLLRPFSTADAPDVLNLLSDAEVTAFLPMFPLHSLAEAQSFLRNENRRLWAVCPQGTDAPAGYICVGREEPFDLGYALQRRFRGCGVITGASKAALGYLKAEGVPYITATHDVNNPRSGAVMRRLGMAYCYSYREQWQPKDISVVFRLYQIPLADANAKTYMGYWERYPEHFIEPGL</sequence>
<dbReference type="Gene3D" id="3.40.630.30">
    <property type="match status" value="1"/>
</dbReference>
<dbReference type="AlphaFoldDB" id="A0A9D0ZKY2"/>
<dbReference type="InterPro" id="IPR051531">
    <property type="entry name" value="N-acetyltransferase"/>
</dbReference>
<evidence type="ECO:0000259" key="1">
    <source>
        <dbReference type="PROSITE" id="PS51186"/>
    </source>
</evidence>
<organism evidence="2 3">
    <name type="scientific">Candidatus Pullichristensenella stercorigallinarum</name>
    <dbReference type="NCBI Taxonomy" id="2840909"/>
    <lineage>
        <taxon>Bacteria</taxon>
        <taxon>Bacillati</taxon>
        <taxon>Bacillota</taxon>
        <taxon>Clostridia</taxon>
        <taxon>Candidatus Pullichristensenella</taxon>
    </lineage>
</organism>
<dbReference type="InterPro" id="IPR000182">
    <property type="entry name" value="GNAT_dom"/>
</dbReference>
<gene>
    <name evidence="2" type="ORF">IAA52_05060</name>
</gene>
<dbReference type="PANTHER" id="PTHR43792">
    <property type="entry name" value="GNAT FAMILY, PUTATIVE (AFU_ORTHOLOGUE AFUA_3G00765)-RELATED-RELATED"/>
    <property type="match status" value="1"/>
</dbReference>
<protein>
    <submittedName>
        <fullName evidence="2">GNAT family N-acetyltransferase</fullName>
    </submittedName>
</protein>
<feature type="domain" description="N-acetyltransferase" evidence="1">
    <location>
        <begin position="12"/>
        <end position="160"/>
    </location>
</feature>
<reference evidence="2" key="2">
    <citation type="journal article" date="2021" name="PeerJ">
        <title>Extensive microbial diversity within the chicken gut microbiome revealed by metagenomics and culture.</title>
        <authorList>
            <person name="Gilroy R."/>
            <person name="Ravi A."/>
            <person name="Getino M."/>
            <person name="Pursley I."/>
            <person name="Horton D.L."/>
            <person name="Alikhan N.F."/>
            <person name="Baker D."/>
            <person name="Gharbi K."/>
            <person name="Hall N."/>
            <person name="Watson M."/>
            <person name="Adriaenssens E.M."/>
            <person name="Foster-Nyarko E."/>
            <person name="Jarju S."/>
            <person name="Secka A."/>
            <person name="Antonio M."/>
            <person name="Oren A."/>
            <person name="Chaudhuri R.R."/>
            <person name="La Ragione R."/>
            <person name="Hildebrand F."/>
            <person name="Pallen M.J."/>
        </authorList>
    </citation>
    <scope>NUCLEOTIDE SEQUENCE</scope>
    <source>
        <strain evidence="2">ChiSjej6B24-2974</strain>
    </source>
</reference>